<evidence type="ECO:0000259" key="3">
    <source>
        <dbReference type="Pfam" id="PF08338"/>
    </source>
</evidence>
<accession>A0A222P4A2</accession>
<name>A0A222P4A2_9GAMM</name>
<dbReference type="InterPro" id="IPR013549">
    <property type="entry name" value="DUF1731"/>
</dbReference>
<evidence type="ECO:0000313" key="5">
    <source>
        <dbReference type="Proteomes" id="UP000201728"/>
    </source>
</evidence>
<dbReference type="Gene3D" id="3.40.50.720">
    <property type="entry name" value="NAD(P)-binding Rossmann-like Domain"/>
    <property type="match status" value="1"/>
</dbReference>
<dbReference type="PANTHER" id="PTHR11092">
    <property type="entry name" value="SUGAR NUCLEOTIDE EPIMERASE RELATED"/>
    <property type="match status" value="1"/>
</dbReference>
<sequence length="306" mass="34314">MNILIAGASGFIGTELVNALHSNHQITVLGRSKQKLQQHFCANIPQVTWEMLPQLDATDYDVIINLCGHNIAASRWNDKVKQLLIGSRVDTTAALVNWIITHKAQPHFYCANAVGIYGLQQNGDPRELDENTIIDFSQPRDFLSEIGIKWQQALQPGIDYGMKITSTRFGVVLKKGEGMLKQLAPSFNFGLGSILGDGKQVISWVHIEDLIGAFLFLLKHSNFTGPFNLTSPYPVNQAEFAKTLASVMHRPLWLKMPAFVIRTLFGEMGETLLLHGQRVIPKRLIEEGYQFQFPELQGALEKEFNQ</sequence>
<dbReference type="RefSeq" id="WP_094091499.1">
    <property type="nucleotide sequence ID" value="NZ_CP016397.1"/>
</dbReference>
<dbReference type="OrthoDB" id="9801773at2"/>
<dbReference type="Pfam" id="PF08338">
    <property type="entry name" value="DUF1731"/>
    <property type="match status" value="1"/>
</dbReference>
<organism evidence="4 5">
    <name type="scientific">Legionella clemsonensis</name>
    <dbReference type="NCBI Taxonomy" id="1867846"/>
    <lineage>
        <taxon>Bacteria</taxon>
        <taxon>Pseudomonadati</taxon>
        <taxon>Pseudomonadota</taxon>
        <taxon>Gammaproteobacteria</taxon>
        <taxon>Legionellales</taxon>
        <taxon>Legionellaceae</taxon>
        <taxon>Legionella</taxon>
    </lineage>
</organism>
<dbReference type="InterPro" id="IPR010099">
    <property type="entry name" value="SDR39U1"/>
</dbReference>
<feature type="domain" description="DUF1731" evidence="3">
    <location>
        <begin position="256"/>
        <end position="301"/>
    </location>
</feature>
<dbReference type="PANTHER" id="PTHR11092:SF0">
    <property type="entry name" value="EPIMERASE FAMILY PROTEIN SDR39U1"/>
    <property type="match status" value="1"/>
</dbReference>
<dbReference type="NCBIfam" id="TIGR01777">
    <property type="entry name" value="yfcH"/>
    <property type="match status" value="1"/>
</dbReference>
<reference evidence="4 5" key="1">
    <citation type="submission" date="2016-07" db="EMBL/GenBank/DDBJ databases">
        <authorList>
            <person name="Hassler H."/>
        </authorList>
    </citation>
    <scope>NUCLEOTIDE SEQUENCE [LARGE SCALE GENOMIC DNA]</scope>
    <source>
        <strain evidence="4 5">CDC-D5610</strain>
    </source>
</reference>
<evidence type="ECO:0000313" key="4">
    <source>
        <dbReference type="EMBL" id="ASQ46662.1"/>
    </source>
</evidence>
<dbReference type="KEGG" id="lcd:clem_10580"/>
<proteinExistence type="inferred from homology"/>
<dbReference type="Pfam" id="PF01370">
    <property type="entry name" value="Epimerase"/>
    <property type="match status" value="1"/>
</dbReference>
<dbReference type="AlphaFoldDB" id="A0A222P4A2"/>
<dbReference type="InterPro" id="IPR001509">
    <property type="entry name" value="Epimerase_deHydtase"/>
</dbReference>
<evidence type="ECO:0000256" key="1">
    <source>
        <dbReference type="ARBA" id="ARBA00009353"/>
    </source>
</evidence>
<keyword evidence="5" id="KW-1185">Reference proteome</keyword>
<dbReference type="EMBL" id="CP016397">
    <property type="protein sequence ID" value="ASQ46662.1"/>
    <property type="molecule type" value="Genomic_DNA"/>
</dbReference>
<protein>
    <submittedName>
        <fullName evidence="4">Epimerase family protein</fullName>
    </submittedName>
</protein>
<dbReference type="SUPFAM" id="SSF51735">
    <property type="entry name" value="NAD(P)-binding Rossmann-fold domains"/>
    <property type="match status" value="1"/>
</dbReference>
<dbReference type="InterPro" id="IPR036291">
    <property type="entry name" value="NAD(P)-bd_dom_sf"/>
</dbReference>
<feature type="domain" description="NAD-dependent epimerase/dehydratase" evidence="2">
    <location>
        <begin position="3"/>
        <end position="222"/>
    </location>
</feature>
<gene>
    <name evidence="4" type="ORF">clem_10580</name>
</gene>
<evidence type="ECO:0000259" key="2">
    <source>
        <dbReference type="Pfam" id="PF01370"/>
    </source>
</evidence>
<dbReference type="Proteomes" id="UP000201728">
    <property type="component" value="Chromosome"/>
</dbReference>
<comment type="similarity">
    <text evidence="1">Belongs to the NAD(P)-dependent epimerase/dehydratase family. SDR39U1 subfamily.</text>
</comment>